<dbReference type="GO" id="GO:0006355">
    <property type="term" value="P:regulation of DNA-templated transcription"/>
    <property type="evidence" value="ECO:0007669"/>
    <property type="project" value="InterPro"/>
</dbReference>
<accession>A0A6B2NMJ5</accession>
<comment type="caution">
    <text evidence="4">The sequence shown here is derived from an EMBL/GenBank/DDBJ whole genome shotgun (WGS) entry which is preliminary data.</text>
</comment>
<dbReference type="InterPro" id="IPR009061">
    <property type="entry name" value="DNA-bd_dom_put_sf"/>
</dbReference>
<dbReference type="EMBL" id="JAAGOX010000010">
    <property type="protein sequence ID" value="NDW44578.1"/>
    <property type="molecule type" value="Genomic_DNA"/>
</dbReference>
<dbReference type="GO" id="GO:0003677">
    <property type="term" value="F:DNA binding"/>
    <property type="evidence" value="ECO:0007669"/>
    <property type="project" value="InterPro"/>
</dbReference>
<dbReference type="NCBIfam" id="NF010443">
    <property type="entry name" value="PRK13869.1"/>
    <property type="match status" value="1"/>
</dbReference>
<dbReference type="InterPro" id="IPR050678">
    <property type="entry name" value="DNA_Partitioning_ATPase"/>
</dbReference>
<dbReference type="InterPro" id="IPR027417">
    <property type="entry name" value="P-loop_NTPase"/>
</dbReference>
<protein>
    <submittedName>
        <fullName evidence="4">Plasmid partitioning protein RepA</fullName>
    </submittedName>
</protein>
<dbReference type="Pfam" id="PF00376">
    <property type="entry name" value="MerR"/>
    <property type="match status" value="1"/>
</dbReference>
<dbReference type="Gene3D" id="1.10.1660.10">
    <property type="match status" value="1"/>
</dbReference>
<dbReference type="SUPFAM" id="SSF46955">
    <property type="entry name" value="Putative DNA-binding domain"/>
    <property type="match status" value="1"/>
</dbReference>
<feature type="region of interest" description="Disordered" evidence="1">
    <location>
        <begin position="1"/>
        <end position="22"/>
    </location>
</feature>
<evidence type="ECO:0000259" key="2">
    <source>
        <dbReference type="Pfam" id="PF00376"/>
    </source>
</evidence>
<dbReference type="SUPFAM" id="SSF52540">
    <property type="entry name" value="P-loop containing nucleoside triphosphate hydrolases"/>
    <property type="match status" value="1"/>
</dbReference>
<reference evidence="4" key="1">
    <citation type="submission" date="2020-02" db="EMBL/GenBank/DDBJ databases">
        <title>Delineation of the pyrene-degrading pathway in Roseobacter clade bacteria by genomic analysis.</title>
        <authorList>
            <person name="Zhou H."/>
            <person name="Wang H."/>
        </authorList>
    </citation>
    <scope>NUCLEOTIDE SEQUENCE</scope>
    <source>
        <strain evidence="4">PrR005</strain>
    </source>
</reference>
<dbReference type="AlphaFoldDB" id="A0A6B2NMJ5"/>
<dbReference type="Gene3D" id="3.40.50.300">
    <property type="entry name" value="P-loop containing nucleotide triphosphate hydrolases"/>
    <property type="match status" value="1"/>
</dbReference>
<dbReference type="PANTHER" id="PTHR13696">
    <property type="entry name" value="P-LOOP CONTAINING NUCLEOSIDE TRIPHOSPHATE HYDROLASE"/>
    <property type="match status" value="1"/>
</dbReference>
<dbReference type="RefSeq" id="WP_164128557.1">
    <property type="nucleotide sequence ID" value="NZ_JAAGOX010000010.1"/>
</dbReference>
<dbReference type="InterPro" id="IPR000551">
    <property type="entry name" value="MerR-type_HTH_dom"/>
</dbReference>
<dbReference type="PANTHER" id="PTHR13696:SF52">
    <property type="entry name" value="PARA FAMILY PROTEIN CT_582"/>
    <property type="match status" value="1"/>
</dbReference>
<dbReference type="NCBIfam" id="TIGR03453">
    <property type="entry name" value="partition_RepA"/>
    <property type="match status" value="1"/>
</dbReference>
<evidence type="ECO:0000313" key="4">
    <source>
        <dbReference type="EMBL" id="NDW44578.1"/>
    </source>
</evidence>
<feature type="domain" description="HTH merR-type" evidence="2">
    <location>
        <begin position="60"/>
        <end position="97"/>
    </location>
</feature>
<dbReference type="InterPro" id="IPR025669">
    <property type="entry name" value="AAA_dom"/>
</dbReference>
<evidence type="ECO:0000256" key="1">
    <source>
        <dbReference type="SAM" id="MobiDB-lite"/>
    </source>
</evidence>
<feature type="domain" description="AAA" evidence="3">
    <location>
        <begin position="130"/>
        <end position="301"/>
    </location>
</feature>
<evidence type="ECO:0000259" key="3">
    <source>
        <dbReference type="Pfam" id="PF13614"/>
    </source>
</evidence>
<organism evidence="4">
    <name type="scientific">Ruegeria sp. PrR005</name>
    <dbReference type="NCBI Taxonomy" id="2706882"/>
    <lineage>
        <taxon>Bacteria</taxon>
        <taxon>Pseudomonadati</taxon>
        <taxon>Pseudomonadota</taxon>
        <taxon>Alphaproteobacteria</taxon>
        <taxon>Rhodobacterales</taxon>
        <taxon>Roseobacteraceae</taxon>
        <taxon>Ruegeria</taxon>
    </lineage>
</organism>
<dbReference type="CDD" id="cd02042">
    <property type="entry name" value="ParAB_family"/>
    <property type="match status" value="1"/>
</dbReference>
<feature type="compositionally biased region" description="Polar residues" evidence="1">
    <location>
        <begin position="1"/>
        <end position="16"/>
    </location>
</feature>
<gene>
    <name evidence="4" type="primary">repA</name>
    <name evidence="4" type="ORF">G0P99_06375</name>
</gene>
<dbReference type="Pfam" id="PF13614">
    <property type="entry name" value="AAA_31"/>
    <property type="match status" value="1"/>
</dbReference>
<proteinExistence type="predicted"/>
<sequence>MNDLTTGSNLTDSRSNSGERQRERIDLLVGDHAQRLSERLQAHRAQLFPPDARRTLRKFTSGEAAELLGVKDAYLRKLHLDGRGPSPETRAGGRRYYSPEDIQALRELLESGTKSPGTYLPGRRQGDHLQVITVINFKGGSGKTTTAAHLAQKMALDGYRVLAIDLDPQASLSALHGFQPEFDLLDGGTLYDAIRYEDPVPLGRVIQKTYFTNLDIVPGNLDLMEFEHETPRALLQQDGNLFFTRIGDALSTVEQDYDVVVVDCPPQLGFLTMSALSAATAVLVTVHPQMLDVMSMCQFLLMTSNLLGVVSEAGGNMSYDWLRYVVTRYEPGDGPQNQMVSFMRSMFGDHVLNHPVLKSTAISDAGITKQTLYEVEKGQFTRATYERAIESLNAVNAEIEALVQQAWGRQHGA</sequence>
<name>A0A6B2NMJ5_9RHOB</name>
<dbReference type="InterPro" id="IPR017818">
    <property type="entry name" value="Plasmid_partition_RepA"/>
</dbReference>